<organism evidence="1 2">
    <name type="scientific">Candidatus Roizmanbacteria bacterium RIFCSPLOWO2_01_FULL_40_42</name>
    <dbReference type="NCBI Taxonomy" id="1802066"/>
    <lineage>
        <taxon>Bacteria</taxon>
        <taxon>Candidatus Roizmaniibacteriota</taxon>
    </lineage>
</organism>
<dbReference type="InterPro" id="IPR027417">
    <property type="entry name" value="P-loop_NTPase"/>
</dbReference>
<dbReference type="InterPro" id="IPR050238">
    <property type="entry name" value="DNA_Rep/Repair_Clamp_Loader"/>
</dbReference>
<dbReference type="SUPFAM" id="SSF52540">
    <property type="entry name" value="P-loop containing nucleoside triphosphate hydrolases"/>
    <property type="match status" value="1"/>
</dbReference>
<evidence type="ECO:0000313" key="2">
    <source>
        <dbReference type="Proteomes" id="UP000178558"/>
    </source>
</evidence>
<accession>A0A1F7J5M8</accession>
<reference evidence="1 2" key="1">
    <citation type="journal article" date="2016" name="Nat. Commun.">
        <title>Thousands of microbial genomes shed light on interconnected biogeochemical processes in an aquifer system.</title>
        <authorList>
            <person name="Anantharaman K."/>
            <person name="Brown C.T."/>
            <person name="Hug L.A."/>
            <person name="Sharon I."/>
            <person name="Castelle C.J."/>
            <person name="Probst A.J."/>
            <person name="Thomas B.C."/>
            <person name="Singh A."/>
            <person name="Wilkins M.J."/>
            <person name="Karaoz U."/>
            <person name="Brodie E.L."/>
            <person name="Williams K.H."/>
            <person name="Hubbard S.S."/>
            <person name="Banfield J.F."/>
        </authorList>
    </citation>
    <scope>NUCLEOTIDE SEQUENCE [LARGE SCALE GENOMIC DNA]</scope>
</reference>
<dbReference type="EMBL" id="MGAQ01000010">
    <property type="protein sequence ID" value="OGK50907.1"/>
    <property type="molecule type" value="Genomic_DNA"/>
</dbReference>
<proteinExistence type="predicted"/>
<evidence type="ECO:0008006" key="3">
    <source>
        <dbReference type="Google" id="ProtNLM"/>
    </source>
</evidence>
<dbReference type="Pfam" id="PF13177">
    <property type="entry name" value="DNA_pol3_delta2"/>
    <property type="match status" value="1"/>
</dbReference>
<gene>
    <name evidence="1" type="ORF">A3B50_01360</name>
</gene>
<protein>
    <recommendedName>
        <fullName evidence="3">DNA polymerase III subunit delta</fullName>
    </recommendedName>
</protein>
<dbReference type="Proteomes" id="UP000178558">
    <property type="component" value="Unassembled WGS sequence"/>
</dbReference>
<evidence type="ECO:0000313" key="1">
    <source>
        <dbReference type="EMBL" id="OGK50907.1"/>
    </source>
</evidence>
<name>A0A1F7J5M8_9BACT</name>
<dbReference type="AlphaFoldDB" id="A0A1F7J5M8"/>
<comment type="caution">
    <text evidence="1">The sequence shown here is derived from an EMBL/GenBank/DDBJ whole genome shotgun (WGS) entry which is preliminary data.</text>
</comment>
<sequence length="219" mass="25298">MTPILLVVQDERKAKTFLKQFCKTHSIEPTYFFEIEPQNKEISIDQVRDIKKQVAYSFTQTRLFALYQFDSASYQAQNALLKTLEEHDPNIQFALVVTTLHNVLPTIRSRCLTVDLKKDPASEIDLKVKNSMEKLIEQKSAVFMSLPEFQVKNASDAVKLLDEITLFFRNRLEKDSLVTVALRQILSSRSSVIHHSITPQYAIDHALIFIHKLYSRKLA</sequence>
<dbReference type="PANTHER" id="PTHR11669">
    <property type="entry name" value="REPLICATION FACTOR C / DNA POLYMERASE III GAMMA-TAU SUBUNIT"/>
    <property type="match status" value="1"/>
</dbReference>
<dbReference type="PANTHER" id="PTHR11669:SF8">
    <property type="entry name" value="DNA POLYMERASE III SUBUNIT DELTA"/>
    <property type="match status" value="1"/>
</dbReference>
<dbReference type="GO" id="GO:0006261">
    <property type="term" value="P:DNA-templated DNA replication"/>
    <property type="evidence" value="ECO:0007669"/>
    <property type="project" value="TreeGrafter"/>
</dbReference>
<dbReference type="Gene3D" id="3.40.50.300">
    <property type="entry name" value="P-loop containing nucleotide triphosphate hydrolases"/>
    <property type="match status" value="1"/>
</dbReference>